<organism evidence="13 14">
    <name type="scientific">Ranatra chinensis</name>
    <dbReference type="NCBI Taxonomy" id="642074"/>
    <lineage>
        <taxon>Eukaryota</taxon>
        <taxon>Metazoa</taxon>
        <taxon>Ecdysozoa</taxon>
        <taxon>Arthropoda</taxon>
        <taxon>Hexapoda</taxon>
        <taxon>Insecta</taxon>
        <taxon>Pterygota</taxon>
        <taxon>Neoptera</taxon>
        <taxon>Paraneoptera</taxon>
        <taxon>Hemiptera</taxon>
        <taxon>Heteroptera</taxon>
        <taxon>Panheteroptera</taxon>
        <taxon>Nepomorpha</taxon>
        <taxon>Nepidae</taxon>
        <taxon>Ranatrinae</taxon>
        <taxon>Ranatra</taxon>
    </lineage>
</organism>
<dbReference type="GO" id="GO:0045087">
    <property type="term" value="P:innate immune response"/>
    <property type="evidence" value="ECO:0007669"/>
    <property type="project" value="UniProtKB-KW"/>
</dbReference>
<dbReference type="Pfam" id="PF14784">
    <property type="entry name" value="ECSIT_C"/>
    <property type="match status" value="1"/>
</dbReference>
<evidence type="ECO:0000256" key="9">
    <source>
        <dbReference type="ARBA" id="ARBA00022946"/>
    </source>
</evidence>
<reference evidence="13 14" key="1">
    <citation type="submission" date="2024-07" db="EMBL/GenBank/DDBJ databases">
        <title>Chromosome-level genome assembly of the water stick insect Ranatra chinensis (Heteroptera: Nepidae).</title>
        <authorList>
            <person name="Liu X."/>
        </authorList>
    </citation>
    <scope>NUCLEOTIDE SEQUENCE [LARGE SCALE GENOMIC DNA]</scope>
    <source>
        <strain evidence="13">Cailab_2021Rc</strain>
        <tissue evidence="13">Muscle</tissue>
    </source>
</reference>
<dbReference type="Proteomes" id="UP001558652">
    <property type="component" value="Unassembled WGS sequence"/>
</dbReference>
<evidence type="ECO:0000256" key="7">
    <source>
        <dbReference type="ARBA" id="ARBA00022588"/>
    </source>
</evidence>
<comment type="subcellular location">
    <subcellularLocation>
        <location evidence="3">Cytoplasm</location>
    </subcellularLocation>
    <subcellularLocation>
        <location evidence="2">Mitochondrion</location>
    </subcellularLocation>
    <subcellularLocation>
        <location evidence="1">Nucleus</location>
    </subcellularLocation>
</comment>
<keyword evidence="9" id="KW-0809">Transit peptide</keyword>
<evidence type="ECO:0000256" key="10">
    <source>
        <dbReference type="ARBA" id="ARBA00023128"/>
    </source>
</evidence>
<keyword evidence="7" id="KW-0399">Innate immunity</keyword>
<keyword evidence="8" id="KW-0391">Immunity</keyword>
<dbReference type="Gene3D" id="1.25.40.10">
    <property type="entry name" value="Tetratricopeptide repeat domain"/>
    <property type="match status" value="1"/>
</dbReference>
<dbReference type="Pfam" id="PF06239">
    <property type="entry name" value="ECSIT_N"/>
    <property type="match status" value="1"/>
</dbReference>
<evidence type="ECO:0000256" key="8">
    <source>
        <dbReference type="ARBA" id="ARBA00022859"/>
    </source>
</evidence>
<evidence type="ECO:0000256" key="11">
    <source>
        <dbReference type="ARBA" id="ARBA00023242"/>
    </source>
</evidence>
<evidence type="ECO:0000256" key="1">
    <source>
        <dbReference type="ARBA" id="ARBA00004123"/>
    </source>
</evidence>
<feature type="domain" description="ECSIT C-terminal" evidence="12">
    <location>
        <begin position="192"/>
        <end position="306"/>
    </location>
</feature>
<evidence type="ECO:0000256" key="5">
    <source>
        <dbReference type="ARBA" id="ARBA00019998"/>
    </source>
</evidence>
<name>A0ABD0YHG7_9HEMI</name>
<comment type="caution">
    <text evidence="13">The sequence shown here is derived from an EMBL/GenBank/DDBJ whole genome shotgun (WGS) entry which is preliminary data.</text>
</comment>
<dbReference type="InterPro" id="IPR046448">
    <property type="entry name" value="ECSIT_N"/>
</dbReference>
<dbReference type="InterPro" id="IPR010418">
    <property type="entry name" value="ECSIT"/>
</dbReference>
<sequence>MVDFFQTAREKNKKSYLEAVSIYKEKEMNRRGHVEFIYSALKYMKEFGVERDLEVYKALIDVLPKGRLIPKNIFQIEFMHYPKQQQCAIDLLEQMEENGVIPDWNMEDQLINVFGKKGFPLRRYWRMMYWMPKFRNLSPWPLPHDLPNDTYLLAILAIQRITSVDIYMEISEHKTSEVEDFVDDTWIISAQSFIQRDILASLPDSTPVYIEGGFRIWLKNKAVTYFILRINAPENYDINNLDIGHFAGVNPCTKQQKRTVHEQADGTILAVCITGTSSKNSLLSWVRILQLTNPKLAHLSVVFPMKSPIGEVMPPEQIEDNKKSISDEKS</sequence>
<dbReference type="InterPro" id="IPR011990">
    <property type="entry name" value="TPR-like_helical_dom_sf"/>
</dbReference>
<dbReference type="AlphaFoldDB" id="A0ABD0YHG7"/>
<keyword evidence="14" id="KW-1185">Reference proteome</keyword>
<dbReference type="EMBL" id="JBFDAA010000007">
    <property type="protein sequence ID" value="KAL1130736.1"/>
    <property type="molecule type" value="Genomic_DNA"/>
</dbReference>
<comment type="similarity">
    <text evidence="4">Belongs to the ECSIT family.</text>
</comment>
<accession>A0ABD0YHG7</accession>
<gene>
    <name evidence="13" type="ORF">AAG570_011977</name>
</gene>
<keyword evidence="6" id="KW-0963">Cytoplasm</keyword>
<protein>
    <recommendedName>
        <fullName evidence="5">Evolutionarily conserved signaling intermediate in Toll pathway, mitochondrial</fullName>
    </recommendedName>
</protein>
<evidence type="ECO:0000256" key="6">
    <source>
        <dbReference type="ARBA" id="ARBA00022490"/>
    </source>
</evidence>
<evidence type="ECO:0000256" key="4">
    <source>
        <dbReference type="ARBA" id="ARBA00007674"/>
    </source>
</evidence>
<dbReference type="GO" id="GO:0005634">
    <property type="term" value="C:nucleus"/>
    <property type="evidence" value="ECO:0007669"/>
    <property type="project" value="UniProtKB-SubCell"/>
</dbReference>
<keyword evidence="10" id="KW-0496">Mitochondrion</keyword>
<dbReference type="PANTHER" id="PTHR13113">
    <property type="entry name" value="ECSIT EVOLUTIONARILY CONSERVED SIGNALING INTERMEDIATE IN TOLL PATHWAYS"/>
    <property type="match status" value="1"/>
</dbReference>
<evidence type="ECO:0000313" key="13">
    <source>
        <dbReference type="EMBL" id="KAL1130736.1"/>
    </source>
</evidence>
<proteinExistence type="inferred from homology"/>
<evidence type="ECO:0000313" key="14">
    <source>
        <dbReference type="Proteomes" id="UP001558652"/>
    </source>
</evidence>
<dbReference type="SMART" id="SM01284">
    <property type="entry name" value="ECSIT_Cterm"/>
    <property type="match status" value="1"/>
</dbReference>
<evidence type="ECO:0000256" key="2">
    <source>
        <dbReference type="ARBA" id="ARBA00004173"/>
    </source>
</evidence>
<dbReference type="InterPro" id="IPR029342">
    <property type="entry name" value="ECIST_C"/>
</dbReference>
<keyword evidence="11" id="KW-0539">Nucleus</keyword>
<evidence type="ECO:0000259" key="12">
    <source>
        <dbReference type="SMART" id="SM01284"/>
    </source>
</evidence>
<dbReference type="GO" id="GO:0005739">
    <property type="term" value="C:mitochondrion"/>
    <property type="evidence" value="ECO:0007669"/>
    <property type="project" value="UniProtKB-SubCell"/>
</dbReference>
<evidence type="ECO:0000256" key="3">
    <source>
        <dbReference type="ARBA" id="ARBA00004496"/>
    </source>
</evidence>
<dbReference type="PANTHER" id="PTHR13113:SF1">
    <property type="entry name" value="EVOLUTIONARILY CONSERVED SIGNALING INTERMEDIATE IN TOLL PATHWAY, MITOCHONDRIAL"/>
    <property type="match status" value="1"/>
</dbReference>